<keyword evidence="2" id="KW-0472">Membrane</keyword>
<evidence type="ECO:0000313" key="4">
    <source>
        <dbReference type="Proteomes" id="UP000700596"/>
    </source>
</evidence>
<dbReference type="Proteomes" id="UP000700596">
    <property type="component" value="Unassembled WGS sequence"/>
</dbReference>
<protein>
    <submittedName>
        <fullName evidence="3">Uncharacterized protein</fullName>
    </submittedName>
</protein>
<feature type="transmembrane region" description="Helical" evidence="2">
    <location>
        <begin position="478"/>
        <end position="500"/>
    </location>
</feature>
<keyword evidence="4" id="KW-1185">Reference proteome</keyword>
<dbReference type="OrthoDB" id="2830640at2759"/>
<gene>
    <name evidence="3" type="ORF">B0J11DRAFT_578520</name>
</gene>
<organism evidence="3 4">
    <name type="scientific">Dendryphion nanum</name>
    <dbReference type="NCBI Taxonomy" id="256645"/>
    <lineage>
        <taxon>Eukaryota</taxon>
        <taxon>Fungi</taxon>
        <taxon>Dikarya</taxon>
        <taxon>Ascomycota</taxon>
        <taxon>Pezizomycotina</taxon>
        <taxon>Dothideomycetes</taxon>
        <taxon>Pleosporomycetidae</taxon>
        <taxon>Pleosporales</taxon>
        <taxon>Torulaceae</taxon>
        <taxon>Dendryphion</taxon>
    </lineage>
</organism>
<reference evidence="3" key="1">
    <citation type="journal article" date="2021" name="Nat. Commun.">
        <title>Genetic determinants of endophytism in the Arabidopsis root mycobiome.</title>
        <authorList>
            <person name="Mesny F."/>
            <person name="Miyauchi S."/>
            <person name="Thiergart T."/>
            <person name="Pickel B."/>
            <person name="Atanasova L."/>
            <person name="Karlsson M."/>
            <person name="Huettel B."/>
            <person name="Barry K.W."/>
            <person name="Haridas S."/>
            <person name="Chen C."/>
            <person name="Bauer D."/>
            <person name="Andreopoulos W."/>
            <person name="Pangilinan J."/>
            <person name="LaButti K."/>
            <person name="Riley R."/>
            <person name="Lipzen A."/>
            <person name="Clum A."/>
            <person name="Drula E."/>
            <person name="Henrissat B."/>
            <person name="Kohler A."/>
            <person name="Grigoriev I.V."/>
            <person name="Martin F.M."/>
            <person name="Hacquard S."/>
        </authorList>
    </citation>
    <scope>NUCLEOTIDE SEQUENCE</scope>
    <source>
        <strain evidence="3">MPI-CAGE-CH-0243</strain>
    </source>
</reference>
<evidence type="ECO:0000256" key="1">
    <source>
        <dbReference type="SAM" id="MobiDB-lite"/>
    </source>
</evidence>
<dbReference type="Gene3D" id="1.20.58.340">
    <property type="entry name" value="Magnesium transport protein CorA, transmembrane region"/>
    <property type="match status" value="1"/>
</dbReference>
<evidence type="ECO:0000313" key="3">
    <source>
        <dbReference type="EMBL" id="KAH7128293.1"/>
    </source>
</evidence>
<feature type="transmembrane region" description="Helical" evidence="2">
    <location>
        <begin position="512"/>
        <end position="535"/>
    </location>
</feature>
<accession>A0A9P9DZI7</accession>
<keyword evidence="2" id="KW-1133">Transmembrane helix</keyword>
<proteinExistence type="predicted"/>
<evidence type="ECO:0000256" key="2">
    <source>
        <dbReference type="SAM" id="Phobius"/>
    </source>
</evidence>
<keyword evidence="2" id="KW-0812">Transmembrane</keyword>
<sequence length="554" mass="63539">MDWARDNAFLSENEEELNRIFQYGSRPTTAIKITTDSGNSPHTRIASLETDDQLQFWLHQMEPTDRSVYLILANREVSDTSYGLTCKPSTIEEWLSRTKENISSPAFKSRAAQTFENLVRKQTAPANQPKPRAKPARALPFSQDIFKIICDRFGVHRSTVRTITRQNVPSFSCEKVDMKGQAIVYNLRTPNSWPSDLALSATHYPSKAITFAIIYGTTPEIERDIVTRLQRANRSEVLHPLLIPGIIAELELRRHIRLVEKHINAIESHVISLDYSAKQFSRADAEKRIETKSEIWLNLTYLRNSISTWSGQLMKMNNHAKDLSGSVFDAVVMHSPVSISTGRTMTDTTLTGEEPVSKSRDEKSDKVVTFTEKVVRNQREEITITKRISEEADDCIYEEPHPLSTRCTNEGIYLQEMQEVGIKFQARLDAIRDEYEEKLRDCTMRLDGMAMATQWSHSETAVEIALATSQDSKVMRSISLVTMVFLPGTFFATVFSMTFFDWKSEEDQMVSSYLWIYIVVTLFFTAITLGCWYFFVIFRRSVKKQDDEESMILD</sequence>
<dbReference type="EMBL" id="JAGMWT010000005">
    <property type="protein sequence ID" value="KAH7128293.1"/>
    <property type="molecule type" value="Genomic_DNA"/>
</dbReference>
<dbReference type="AlphaFoldDB" id="A0A9P9DZI7"/>
<name>A0A9P9DZI7_9PLEO</name>
<comment type="caution">
    <text evidence="3">The sequence shown here is derived from an EMBL/GenBank/DDBJ whole genome shotgun (WGS) entry which is preliminary data.</text>
</comment>
<feature type="region of interest" description="Disordered" evidence="1">
    <location>
        <begin position="343"/>
        <end position="363"/>
    </location>
</feature>